<evidence type="ECO:0000313" key="3">
    <source>
        <dbReference type="EMBL" id="KAE9398173.1"/>
    </source>
</evidence>
<feature type="domain" description="NACHT" evidence="2">
    <location>
        <begin position="56"/>
        <end position="205"/>
    </location>
</feature>
<gene>
    <name evidence="3" type="ORF">BT96DRAFT_40006</name>
</gene>
<dbReference type="InterPro" id="IPR007111">
    <property type="entry name" value="NACHT_NTPase"/>
</dbReference>
<evidence type="ECO:0000259" key="2">
    <source>
        <dbReference type="PROSITE" id="PS50837"/>
    </source>
</evidence>
<dbReference type="InterPro" id="IPR027417">
    <property type="entry name" value="P-loop_NTPase"/>
</dbReference>
<evidence type="ECO:0000256" key="1">
    <source>
        <dbReference type="ARBA" id="ARBA00022737"/>
    </source>
</evidence>
<organism evidence="3 4">
    <name type="scientific">Gymnopus androsaceus JB14</name>
    <dbReference type="NCBI Taxonomy" id="1447944"/>
    <lineage>
        <taxon>Eukaryota</taxon>
        <taxon>Fungi</taxon>
        <taxon>Dikarya</taxon>
        <taxon>Basidiomycota</taxon>
        <taxon>Agaricomycotina</taxon>
        <taxon>Agaricomycetes</taxon>
        <taxon>Agaricomycetidae</taxon>
        <taxon>Agaricales</taxon>
        <taxon>Marasmiineae</taxon>
        <taxon>Omphalotaceae</taxon>
        <taxon>Gymnopus</taxon>
    </lineage>
</organism>
<dbReference type="AlphaFoldDB" id="A0A6A4HJL1"/>
<keyword evidence="4" id="KW-1185">Reference proteome</keyword>
<dbReference type="Gene3D" id="3.40.50.300">
    <property type="entry name" value="P-loop containing nucleotide triphosphate hydrolases"/>
    <property type="match status" value="1"/>
</dbReference>
<proteinExistence type="predicted"/>
<dbReference type="PANTHER" id="PTHR10039">
    <property type="entry name" value="AMELOGENIN"/>
    <property type="match status" value="1"/>
</dbReference>
<accession>A0A6A4HJL1</accession>
<protein>
    <recommendedName>
        <fullName evidence="2">NACHT domain-containing protein</fullName>
    </recommendedName>
</protein>
<keyword evidence="1" id="KW-0677">Repeat</keyword>
<dbReference type="EMBL" id="ML769486">
    <property type="protein sequence ID" value="KAE9398173.1"/>
    <property type="molecule type" value="Genomic_DNA"/>
</dbReference>
<dbReference type="OrthoDB" id="7464126at2759"/>
<dbReference type="InterPro" id="IPR056884">
    <property type="entry name" value="NPHP3-like_N"/>
</dbReference>
<dbReference type="Pfam" id="PF24883">
    <property type="entry name" value="NPHP3_N"/>
    <property type="match status" value="1"/>
</dbReference>
<evidence type="ECO:0000313" key="4">
    <source>
        <dbReference type="Proteomes" id="UP000799118"/>
    </source>
</evidence>
<dbReference type="PANTHER" id="PTHR10039:SF16">
    <property type="entry name" value="GPI INOSITOL-DEACYLASE"/>
    <property type="match status" value="1"/>
</dbReference>
<dbReference type="InterPro" id="IPR054471">
    <property type="entry name" value="GPIID_WHD"/>
</dbReference>
<reference evidence="3" key="1">
    <citation type="journal article" date="2019" name="Environ. Microbiol.">
        <title>Fungal ecological strategies reflected in gene transcription - a case study of two litter decomposers.</title>
        <authorList>
            <person name="Barbi F."/>
            <person name="Kohler A."/>
            <person name="Barry K."/>
            <person name="Baskaran P."/>
            <person name="Daum C."/>
            <person name="Fauchery L."/>
            <person name="Ihrmark K."/>
            <person name="Kuo A."/>
            <person name="LaButti K."/>
            <person name="Lipzen A."/>
            <person name="Morin E."/>
            <person name="Grigoriev I.V."/>
            <person name="Henrissat B."/>
            <person name="Lindahl B."/>
            <person name="Martin F."/>
        </authorList>
    </citation>
    <scope>NUCLEOTIDE SEQUENCE</scope>
    <source>
        <strain evidence="3">JB14</strain>
    </source>
</reference>
<dbReference type="PROSITE" id="PS50837">
    <property type="entry name" value="NACHT"/>
    <property type="match status" value="1"/>
</dbReference>
<dbReference type="Proteomes" id="UP000799118">
    <property type="component" value="Unassembled WGS sequence"/>
</dbReference>
<dbReference type="SUPFAM" id="SSF52540">
    <property type="entry name" value="P-loop containing nucleoside triphosphate hydrolases"/>
    <property type="match status" value="1"/>
</dbReference>
<name>A0A6A4HJL1_9AGAR</name>
<dbReference type="Pfam" id="PF22939">
    <property type="entry name" value="WHD_GPIID"/>
    <property type="match status" value="1"/>
</dbReference>
<sequence>MSDTEIMSEVKKIIRWLSPSNALQSQDLFLHKRTAGTGEWFLKGRELDEWKQIPNSLLWLQGDVGSGKSVLVSTVINDLRGLDAYENQLVAFYFFDSRDASKQNFNNLVSTLLSQLLSTTMQEEIYLAIWKLYNIHENFKSKPSDRELIATLKDVISILKVNSLFVIIDGLDEMETQSFKPLFQLMEELSTVAYSHLHMLIASRPHIFYARELEQLCSKVVLIDKENVNTDVEIFLDYTMKNDNAFGQHSDEEKSQIVNSLTGRANGMFRWVDCQLIALQSCIGLKAVDSVLNQLPANLNDTYIQALQSIEASRIEDTKQVLQWLCFSMEPLTLDALGEVIAFVREDDGIGFEKKYRVDPERITFLGATLIHVDHNRNTVELAHTSVREFLLSEHLKSNLNTTASQFHMNEYLSHRLIAESSLAYLLLFNTEIADVVQWNEEYPISRYAAQHWYKHAKRGNSENVYQKAFKIIQAGGTTYINCLKLASFERKQKSWAMPQPLYYAAWCGLQDMVKQLVNGRNVNAKGGLYGSALSAAVHRAENTS</sequence>